<dbReference type="GO" id="GO:0042597">
    <property type="term" value="C:periplasmic space"/>
    <property type="evidence" value="ECO:0007669"/>
    <property type="project" value="InterPro"/>
</dbReference>
<proteinExistence type="predicted"/>
<protein>
    <submittedName>
        <fullName evidence="3">Glycine betaine/proline transport system substrate-binding protein</fullName>
    </submittedName>
</protein>
<dbReference type="InterPro" id="IPR017783">
    <property type="entry name" value="ABC_choline_sub-bd"/>
</dbReference>
<sequence>MPHSLPRTFLALPLAIAAVLPAQADDATLDFGVPAWPGITVKNEIAVQLLEPLGYATQSHELGLQVIYQALGANDLDVFLGGWLPAQQAMLEPLEESGEVVRVANNVDGAQMTLAVPEYVYENGIQSFADLDPNRGLFNGEIYGFGAGSAASEILIKAMEEDAWGLADWSIVDTSIVGMLGAAESAIERKEPIIWVGWTPHWMNLELPMRYLEDPKNLFGDNNGQSEVLTLIRGDYAETHPNLVTFFEQFIFSAEEQSWMIQGFALDERPAPDVAKEWIERNPERIKSMLEGVTTKSGQPAWPVVSEFLAL</sequence>
<keyword evidence="4" id="KW-1185">Reference proteome</keyword>
<dbReference type="AlphaFoldDB" id="A0A1G9P8P5"/>
<dbReference type="GO" id="GO:0033265">
    <property type="term" value="F:choline binding"/>
    <property type="evidence" value="ECO:0007669"/>
    <property type="project" value="InterPro"/>
</dbReference>
<dbReference type="Gene3D" id="3.40.190.10">
    <property type="entry name" value="Periplasmic binding protein-like II"/>
    <property type="match status" value="1"/>
</dbReference>
<gene>
    <name evidence="3" type="ORF">SAMN05661010_02959</name>
</gene>
<dbReference type="GO" id="GO:0022857">
    <property type="term" value="F:transmembrane transporter activity"/>
    <property type="evidence" value="ECO:0007669"/>
    <property type="project" value="InterPro"/>
</dbReference>
<evidence type="ECO:0000256" key="1">
    <source>
        <dbReference type="SAM" id="SignalP"/>
    </source>
</evidence>
<feature type="chain" id="PRO_5011741823" evidence="1">
    <location>
        <begin position="25"/>
        <end position="311"/>
    </location>
</feature>
<dbReference type="SUPFAM" id="SSF53850">
    <property type="entry name" value="Periplasmic binding protein-like II"/>
    <property type="match status" value="1"/>
</dbReference>
<dbReference type="RefSeq" id="WP_089729933.1">
    <property type="nucleotide sequence ID" value="NZ_FNGI01000009.1"/>
</dbReference>
<dbReference type="EMBL" id="FNGI01000009">
    <property type="protein sequence ID" value="SDL95158.1"/>
    <property type="molecule type" value="Genomic_DNA"/>
</dbReference>
<dbReference type="Gene3D" id="3.40.190.100">
    <property type="entry name" value="Glycine betaine-binding periplasmic protein, domain 2"/>
    <property type="match status" value="1"/>
</dbReference>
<evidence type="ECO:0000259" key="2">
    <source>
        <dbReference type="Pfam" id="PF04069"/>
    </source>
</evidence>
<dbReference type="OrthoDB" id="9787902at2"/>
<dbReference type="STRING" id="119000.SAMN05661010_02959"/>
<dbReference type="Pfam" id="PF04069">
    <property type="entry name" value="OpuAC"/>
    <property type="match status" value="1"/>
</dbReference>
<evidence type="ECO:0000313" key="3">
    <source>
        <dbReference type="EMBL" id="SDL95158.1"/>
    </source>
</evidence>
<dbReference type="CDD" id="cd13640">
    <property type="entry name" value="PBP2_ChoX"/>
    <property type="match status" value="1"/>
</dbReference>
<dbReference type="GO" id="GO:0015871">
    <property type="term" value="P:choline transport"/>
    <property type="evidence" value="ECO:0007669"/>
    <property type="project" value="InterPro"/>
</dbReference>
<accession>A0A1G9P8P5</accession>
<reference evidence="3 4" key="1">
    <citation type="submission" date="2016-10" db="EMBL/GenBank/DDBJ databases">
        <authorList>
            <person name="de Groot N.N."/>
        </authorList>
    </citation>
    <scope>NUCLEOTIDE SEQUENCE [LARGE SCALE GENOMIC DNA]</scope>
    <source>
        <strain evidence="3 4">DSM 14789</strain>
    </source>
</reference>
<feature type="signal peptide" evidence="1">
    <location>
        <begin position="1"/>
        <end position="24"/>
    </location>
</feature>
<dbReference type="InterPro" id="IPR007210">
    <property type="entry name" value="ABC_Gly_betaine_transp_sub-bd"/>
</dbReference>
<organism evidence="3 4">
    <name type="scientific">Modicisalibacter muralis</name>
    <dbReference type="NCBI Taxonomy" id="119000"/>
    <lineage>
        <taxon>Bacteria</taxon>
        <taxon>Pseudomonadati</taxon>
        <taxon>Pseudomonadota</taxon>
        <taxon>Gammaproteobacteria</taxon>
        <taxon>Oceanospirillales</taxon>
        <taxon>Halomonadaceae</taxon>
        <taxon>Modicisalibacter</taxon>
    </lineage>
</organism>
<evidence type="ECO:0000313" key="4">
    <source>
        <dbReference type="Proteomes" id="UP000198654"/>
    </source>
</evidence>
<keyword evidence="1" id="KW-0732">Signal</keyword>
<feature type="domain" description="ABC-type glycine betaine transport system substrate-binding" evidence="2">
    <location>
        <begin position="28"/>
        <end position="280"/>
    </location>
</feature>
<dbReference type="GO" id="GO:0043190">
    <property type="term" value="C:ATP-binding cassette (ABC) transporter complex"/>
    <property type="evidence" value="ECO:0007669"/>
    <property type="project" value="InterPro"/>
</dbReference>
<name>A0A1G9P8P5_9GAMM</name>
<dbReference type="Proteomes" id="UP000198654">
    <property type="component" value="Unassembled WGS sequence"/>
</dbReference>